<gene>
    <name evidence="1" type="ORF">GQ55_6G192900</name>
</gene>
<protein>
    <submittedName>
        <fullName evidence="1">Uncharacterized protein</fullName>
    </submittedName>
</protein>
<dbReference type="Proteomes" id="UP000244336">
    <property type="component" value="Chromosome 6"/>
</dbReference>
<dbReference type="AlphaFoldDB" id="A0A2T7D7G2"/>
<evidence type="ECO:0000313" key="2">
    <source>
        <dbReference type="Proteomes" id="UP000244336"/>
    </source>
</evidence>
<name>A0A2T7D7G2_9POAL</name>
<organism evidence="1 2">
    <name type="scientific">Panicum hallii var. hallii</name>
    <dbReference type="NCBI Taxonomy" id="1504633"/>
    <lineage>
        <taxon>Eukaryota</taxon>
        <taxon>Viridiplantae</taxon>
        <taxon>Streptophyta</taxon>
        <taxon>Embryophyta</taxon>
        <taxon>Tracheophyta</taxon>
        <taxon>Spermatophyta</taxon>
        <taxon>Magnoliopsida</taxon>
        <taxon>Liliopsida</taxon>
        <taxon>Poales</taxon>
        <taxon>Poaceae</taxon>
        <taxon>PACMAD clade</taxon>
        <taxon>Panicoideae</taxon>
        <taxon>Panicodae</taxon>
        <taxon>Paniceae</taxon>
        <taxon>Panicinae</taxon>
        <taxon>Panicum</taxon>
        <taxon>Panicum sect. Panicum</taxon>
    </lineage>
</organism>
<reference evidence="1 2" key="1">
    <citation type="submission" date="2018-04" db="EMBL/GenBank/DDBJ databases">
        <title>WGS assembly of Panicum hallii var. hallii HAL2.</title>
        <authorList>
            <person name="Lovell J."/>
            <person name="Jenkins J."/>
            <person name="Lowry D."/>
            <person name="Mamidi S."/>
            <person name="Sreedasyam A."/>
            <person name="Weng X."/>
            <person name="Barry K."/>
            <person name="Bonette J."/>
            <person name="Campitelli B."/>
            <person name="Daum C."/>
            <person name="Gordon S."/>
            <person name="Gould B."/>
            <person name="Lipzen A."/>
            <person name="MacQueen A."/>
            <person name="Palacio-Mejia J."/>
            <person name="Plott C."/>
            <person name="Shakirov E."/>
            <person name="Shu S."/>
            <person name="Yoshinaga Y."/>
            <person name="Zane M."/>
            <person name="Rokhsar D."/>
            <person name="Grimwood J."/>
            <person name="Schmutz J."/>
            <person name="Juenger T."/>
        </authorList>
    </citation>
    <scope>NUCLEOTIDE SEQUENCE [LARGE SCALE GENOMIC DNA]</scope>
    <source>
        <strain evidence="2">cv. HAL2</strain>
    </source>
</reference>
<accession>A0A2T7D7G2</accession>
<proteinExistence type="predicted"/>
<sequence>MAANEIFRFRIVHQLALHTPAFSHPWSAQLQPSRLPRVHQLEPCGAPKSRFLGDLRKTETPLHIAACFAHRKTRRRWRRSRSRRSARSAAARLLVSDFSNLYMASRFHIVSPSMTLEIDPEFSHYLR</sequence>
<evidence type="ECO:0000313" key="1">
    <source>
        <dbReference type="EMBL" id="PUZ51503.1"/>
    </source>
</evidence>
<dbReference type="Gramene" id="PUZ51503">
    <property type="protein sequence ID" value="PUZ51503"/>
    <property type="gene ID" value="GQ55_6G192900"/>
</dbReference>
<keyword evidence="2" id="KW-1185">Reference proteome</keyword>
<dbReference type="EMBL" id="CM009754">
    <property type="protein sequence ID" value="PUZ51503.1"/>
    <property type="molecule type" value="Genomic_DNA"/>
</dbReference>